<reference evidence="2" key="1">
    <citation type="submission" date="2020-05" db="EMBL/GenBank/DDBJ databases">
        <authorList>
            <person name="Chiriac C."/>
            <person name="Salcher M."/>
            <person name="Ghai R."/>
            <person name="Kavagutti S V."/>
        </authorList>
    </citation>
    <scope>NUCLEOTIDE SEQUENCE</scope>
</reference>
<sequence>MAAWAGVSANNGRTNPVAITSAAMRFTRTLCMLCDRSSANADVKSPRFANANRGRHRADRSGSAPYLDRNRANFATARCSDLSLPLTEGTYGCGTVSELHRLPLELDRVFSCCVWTSDHTAVTLVKAGVTVACPRGCRPRCVVAWELGGVGSAARASSRRKPNLTHPHQEYFATTSS</sequence>
<name>A0A6J6VWU9_9ZZZZ</name>
<feature type="region of interest" description="Disordered" evidence="1">
    <location>
        <begin position="45"/>
        <end position="64"/>
    </location>
</feature>
<evidence type="ECO:0000256" key="1">
    <source>
        <dbReference type="SAM" id="MobiDB-lite"/>
    </source>
</evidence>
<accession>A0A6J6VWU9</accession>
<organism evidence="2">
    <name type="scientific">freshwater metagenome</name>
    <dbReference type="NCBI Taxonomy" id="449393"/>
    <lineage>
        <taxon>unclassified sequences</taxon>
        <taxon>metagenomes</taxon>
        <taxon>ecological metagenomes</taxon>
    </lineage>
</organism>
<dbReference type="EMBL" id="CAEZZX010000048">
    <property type="protein sequence ID" value="CAB4774937.1"/>
    <property type="molecule type" value="Genomic_DNA"/>
</dbReference>
<dbReference type="AlphaFoldDB" id="A0A6J6VWU9"/>
<gene>
    <name evidence="2" type="ORF">UFOPK2938_00358</name>
</gene>
<evidence type="ECO:0000313" key="2">
    <source>
        <dbReference type="EMBL" id="CAB4774937.1"/>
    </source>
</evidence>
<protein>
    <submittedName>
        <fullName evidence="2">Unannotated protein</fullName>
    </submittedName>
</protein>
<proteinExistence type="predicted"/>